<dbReference type="SUPFAM" id="SSF56672">
    <property type="entry name" value="DNA/RNA polymerases"/>
    <property type="match status" value="1"/>
</dbReference>
<reference evidence="2" key="1">
    <citation type="journal article" date="2019" name="Sci. Rep.">
        <title>Draft genome of Tanacetum cinerariifolium, the natural source of mosquito coil.</title>
        <authorList>
            <person name="Yamashiro T."/>
            <person name="Shiraishi A."/>
            <person name="Satake H."/>
            <person name="Nakayama K."/>
        </authorList>
    </citation>
    <scope>NUCLEOTIDE SEQUENCE</scope>
</reference>
<name>A0A699SMG0_TANCI</name>
<dbReference type="EMBL" id="BKCJ011172787">
    <property type="protein sequence ID" value="GFC98548.1"/>
    <property type="molecule type" value="Genomic_DNA"/>
</dbReference>
<dbReference type="Gene3D" id="3.30.70.270">
    <property type="match status" value="1"/>
</dbReference>
<organism evidence="2">
    <name type="scientific">Tanacetum cinerariifolium</name>
    <name type="common">Dalmatian daisy</name>
    <name type="synonym">Chrysanthemum cinerariifolium</name>
    <dbReference type="NCBI Taxonomy" id="118510"/>
    <lineage>
        <taxon>Eukaryota</taxon>
        <taxon>Viridiplantae</taxon>
        <taxon>Streptophyta</taxon>
        <taxon>Embryophyta</taxon>
        <taxon>Tracheophyta</taxon>
        <taxon>Spermatophyta</taxon>
        <taxon>Magnoliopsida</taxon>
        <taxon>eudicotyledons</taxon>
        <taxon>Gunneridae</taxon>
        <taxon>Pentapetalae</taxon>
        <taxon>asterids</taxon>
        <taxon>campanulids</taxon>
        <taxon>Asterales</taxon>
        <taxon>Asteraceae</taxon>
        <taxon>Asteroideae</taxon>
        <taxon>Anthemideae</taxon>
        <taxon>Anthemidinae</taxon>
        <taxon>Tanacetum</taxon>
    </lineage>
</organism>
<accession>A0A699SMG0</accession>
<comment type="caution">
    <text evidence="2">The sequence shown here is derived from an EMBL/GenBank/DDBJ whole genome shotgun (WGS) entry which is preliminary data.</text>
</comment>
<dbReference type="InterPro" id="IPR043128">
    <property type="entry name" value="Rev_trsase/Diguanyl_cyclase"/>
</dbReference>
<dbReference type="AlphaFoldDB" id="A0A699SMG0"/>
<dbReference type="InterPro" id="IPR041577">
    <property type="entry name" value="RT_RNaseH_2"/>
</dbReference>
<dbReference type="InterPro" id="IPR043502">
    <property type="entry name" value="DNA/RNA_pol_sf"/>
</dbReference>
<dbReference type="PANTHER" id="PTHR34072">
    <property type="entry name" value="ENZYMATIC POLYPROTEIN-RELATED"/>
    <property type="match status" value="1"/>
</dbReference>
<feature type="domain" description="Reverse transcriptase/retrotransposon-derived protein RNase H-like" evidence="1">
    <location>
        <begin position="14"/>
        <end position="57"/>
    </location>
</feature>
<sequence>MTHLLEKNSPFIFSNKCIQAFRTLKDKLTEAPILITPNWDQPFELMCDASDFTVGAEFDFKVIDTRGAENYAADHLSRLENPYENVFDPKEINEAFTLETLNKIAHNDPSTPWYADLANYHARNFIIK</sequence>
<evidence type="ECO:0000313" key="2">
    <source>
        <dbReference type="EMBL" id="GFC98548.1"/>
    </source>
</evidence>
<protein>
    <recommendedName>
        <fullName evidence="1">Reverse transcriptase/retrotransposon-derived protein RNase H-like domain-containing protein</fullName>
    </recommendedName>
</protein>
<gene>
    <name evidence="2" type="ORF">Tci_870518</name>
</gene>
<proteinExistence type="predicted"/>
<dbReference type="PANTHER" id="PTHR34072:SF52">
    <property type="entry name" value="RIBONUCLEASE H"/>
    <property type="match status" value="1"/>
</dbReference>
<dbReference type="Pfam" id="PF17919">
    <property type="entry name" value="RT_RNaseH_2"/>
    <property type="match status" value="1"/>
</dbReference>
<feature type="non-terminal residue" evidence="2">
    <location>
        <position position="128"/>
    </location>
</feature>
<evidence type="ECO:0000259" key="1">
    <source>
        <dbReference type="Pfam" id="PF17919"/>
    </source>
</evidence>